<dbReference type="RefSeq" id="XP_040629029.1">
    <property type="nucleotide sequence ID" value="XM_040772591.1"/>
</dbReference>
<keyword evidence="2" id="KW-1185">Reference proteome</keyword>
<dbReference type="EMBL" id="JH795862">
    <property type="protein sequence ID" value="EJU02132.1"/>
    <property type="molecule type" value="Genomic_DNA"/>
</dbReference>
<dbReference type="OrthoDB" id="10473185at2759"/>
<protein>
    <submittedName>
        <fullName evidence="1">Uncharacterized protein</fullName>
    </submittedName>
</protein>
<reference evidence="1 2" key="1">
    <citation type="journal article" date="2012" name="Science">
        <title>The Paleozoic origin of enzymatic lignin decomposition reconstructed from 31 fungal genomes.</title>
        <authorList>
            <person name="Floudas D."/>
            <person name="Binder M."/>
            <person name="Riley R."/>
            <person name="Barry K."/>
            <person name="Blanchette R.A."/>
            <person name="Henrissat B."/>
            <person name="Martinez A.T."/>
            <person name="Otillar R."/>
            <person name="Spatafora J.W."/>
            <person name="Yadav J.S."/>
            <person name="Aerts A."/>
            <person name="Benoit I."/>
            <person name="Boyd A."/>
            <person name="Carlson A."/>
            <person name="Copeland A."/>
            <person name="Coutinho P.M."/>
            <person name="de Vries R.P."/>
            <person name="Ferreira P."/>
            <person name="Findley K."/>
            <person name="Foster B."/>
            <person name="Gaskell J."/>
            <person name="Glotzer D."/>
            <person name="Gorecki P."/>
            <person name="Heitman J."/>
            <person name="Hesse C."/>
            <person name="Hori C."/>
            <person name="Igarashi K."/>
            <person name="Jurgens J.A."/>
            <person name="Kallen N."/>
            <person name="Kersten P."/>
            <person name="Kohler A."/>
            <person name="Kuees U."/>
            <person name="Kumar T.K.A."/>
            <person name="Kuo A."/>
            <person name="LaButti K."/>
            <person name="Larrondo L.F."/>
            <person name="Lindquist E."/>
            <person name="Ling A."/>
            <person name="Lombard V."/>
            <person name="Lucas S."/>
            <person name="Lundell T."/>
            <person name="Martin R."/>
            <person name="McLaughlin D.J."/>
            <person name="Morgenstern I."/>
            <person name="Morin E."/>
            <person name="Murat C."/>
            <person name="Nagy L.G."/>
            <person name="Nolan M."/>
            <person name="Ohm R.A."/>
            <person name="Patyshakuliyeva A."/>
            <person name="Rokas A."/>
            <person name="Ruiz-Duenas F.J."/>
            <person name="Sabat G."/>
            <person name="Salamov A."/>
            <person name="Samejima M."/>
            <person name="Schmutz J."/>
            <person name="Slot J.C."/>
            <person name="St John F."/>
            <person name="Stenlid J."/>
            <person name="Sun H."/>
            <person name="Sun S."/>
            <person name="Syed K."/>
            <person name="Tsang A."/>
            <person name="Wiebenga A."/>
            <person name="Young D."/>
            <person name="Pisabarro A."/>
            <person name="Eastwood D.C."/>
            <person name="Martin F."/>
            <person name="Cullen D."/>
            <person name="Grigoriev I.V."/>
            <person name="Hibbett D.S."/>
        </authorList>
    </citation>
    <scope>NUCLEOTIDE SEQUENCE [LARGE SCALE GENOMIC DNA]</scope>
    <source>
        <strain evidence="1 2">DJM-731 SS1</strain>
    </source>
</reference>
<organism evidence="1 2">
    <name type="scientific">Dacryopinax primogenitus (strain DJM 731)</name>
    <name type="common">Brown rot fungus</name>
    <dbReference type="NCBI Taxonomy" id="1858805"/>
    <lineage>
        <taxon>Eukaryota</taxon>
        <taxon>Fungi</taxon>
        <taxon>Dikarya</taxon>
        <taxon>Basidiomycota</taxon>
        <taxon>Agaricomycotina</taxon>
        <taxon>Dacrymycetes</taxon>
        <taxon>Dacrymycetales</taxon>
        <taxon>Dacrymycetaceae</taxon>
        <taxon>Dacryopinax</taxon>
    </lineage>
</organism>
<dbReference type="GeneID" id="63687653"/>
<dbReference type="HOGENOM" id="CLU_2812284_0_0_1"/>
<proteinExistence type="predicted"/>
<dbReference type="Proteomes" id="UP000030653">
    <property type="component" value="Unassembled WGS sequence"/>
</dbReference>
<accession>M5G8F2</accession>
<dbReference type="AlphaFoldDB" id="M5G8F2"/>
<evidence type="ECO:0000313" key="2">
    <source>
        <dbReference type="Proteomes" id="UP000030653"/>
    </source>
</evidence>
<evidence type="ECO:0000313" key="1">
    <source>
        <dbReference type="EMBL" id="EJU02132.1"/>
    </source>
</evidence>
<gene>
    <name evidence="1" type="ORF">DACRYDRAFT_21898</name>
</gene>
<name>M5G8F2_DACPD</name>
<sequence length="67" mass="7575">MEFTSSKALEFPYYAQAFFHPMSPVTQCIYGTVDGTYTRVKDCGKRTCSNSDNWDPEAKSTQSPPKK</sequence>